<evidence type="ECO:0000313" key="2">
    <source>
        <dbReference type="Proteomes" id="UP001202581"/>
    </source>
</evidence>
<dbReference type="GeneID" id="77926866"/>
<protein>
    <submittedName>
        <fullName evidence="1">Uncharacterized protein</fullName>
    </submittedName>
</protein>
<keyword evidence="2" id="KW-1185">Reference proteome</keyword>
<dbReference type="KEGG" id="vg:77926866"/>
<dbReference type="EMBL" id="OL829978">
    <property type="protein sequence ID" value="UMO76318.1"/>
    <property type="molecule type" value="Genomic_DNA"/>
</dbReference>
<sequence length="50" mass="5527">MNTYEVTVSLLVTVEAPSESDAREAVQDSFDVGEFCGLNVKDVEVEVIEY</sequence>
<evidence type="ECO:0000313" key="1">
    <source>
        <dbReference type="EMBL" id="UMO76318.1"/>
    </source>
</evidence>
<dbReference type="RefSeq" id="YP_010651257.1">
    <property type="nucleotide sequence ID" value="NC_070781.1"/>
</dbReference>
<reference evidence="1" key="1">
    <citation type="submission" date="2021-12" db="EMBL/GenBank/DDBJ databases">
        <authorList>
            <person name="Khadka S."/>
            <person name="Uribe D.A."/>
            <person name="Klipsch I.N."/>
            <person name="Rene S.R."/>
            <person name="Jimenez M.L."/>
            <person name="Saini B.K."/>
            <person name="Zugasti M."/>
            <person name="Bullon R.M."/>
            <person name="Sharp C.D."/>
            <person name="Kapinga K.O."/>
            <person name="Warner C.P."/>
            <person name="Sarinana J."/>
            <person name="Jimenez A."/>
            <person name="Layton S.R."/>
            <person name="Nayek S."/>
            <person name="Hughes L.E."/>
            <person name="Garlena R.A."/>
            <person name="Russell D.A."/>
            <person name="Jacobs-Sera D."/>
            <person name="Hatfull G.F."/>
        </authorList>
    </citation>
    <scope>NUCLEOTIDE SEQUENCE</scope>
</reference>
<gene>
    <name evidence="1" type="primary">148</name>
    <name evidence="1" type="ORF">SEA_TOMAS_148</name>
</gene>
<accession>A0AA49BS47</accession>
<dbReference type="Proteomes" id="UP001202581">
    <property type="component" value="Segment"/>
</dbReference>
<name>A0AA49BS47_9CAUD</name>
<organism evidence="1 2">
    <name type="scientific">Streptomyces phage Tomas</name>
    <dbReference type="NCBI Taxonomy" id="2914443"/>
    <lineage>
        <taxon>Viruses</taxon>
        <taxon>Duplodnaviria</taxon>
        <taxon>Heunggongvirae</taxon>
        <taxon>Uroviricota</taxon>
        <taxon>Caudoviricetes</taxon>
        <taxon>Stanwilliamsviridae</taxon>
        <taxon>Boydwoodruffvirinae</taxon>
        <taxon>Tomasvirus</taxon>
        <taxon>Tomasvirus tomas</taxon>
    </lineage>
</organism>
<proteinExistence type="predicted"/>